<dbReference type="InterPro" id="IPR004481">
    <property type="entry name" value="K/Na/Ca-exchanger"/>
</dbReference>
<evidence type="ECO:0000256" key="4">
    <source>
        <dbReference type="ARBA" id="ARBA00023136"/>
    </source>
</evidence>
<feature type="transmembrane region" description="Helical" evidence="5">
    <location>
        <begin position="37"/>
        <end position="64"/>
    </location>
</feature>
<dbReference type="PANTHER" id="PTHR10846:SF8">
    <property type="entry name" value="INNER MEMBRANE PROTEIN YRBG"/>
    <property type="match status" value="1"/>
</dbReference>
<dbReference type="AlphaFoldDB" id="A0A2M7W369"/>
<feature type="transmembrane region" description="Helical" evidence="5">
    <location>
        <begin position="6"/>
        <end position="25"/>
    </location>
</feature>
<feature type="transmembrane region" description="Helical" evidence="5">
    <location>
        <begin position="262"/>
        <end position="279"/>
    </location>
</feature>
<dbReference type="GO" id="GO:0005886">
    <property type="term" value="C:plasma membrane"/>
    <property type="evidence" value="ECO:0007669"/>
    <property type="project" value="TreeGrafter"/>
</dbReference>
<feature type="transmembrane region" description="Helical" evidence="5">
    <location>
        <begin position="201"/>
        <end position="225"/>
    </location>
</feature>
<keyword evidence="3 5" id="KW-1133">Transmembrane helix</keyword>
<feature type="domain" description="Sodium/calcium exchanger membrane region" evidence="6">
    <location>
        <begin position="8"/>
        <end position="145"/>
    </location>
</feature>
<evidence type="ECO:0000313" key="8">
    <source>
        <dbReference type="Proteomes" id="UP000228952"/>
    </source>
</evidence>
<organism evidence="7 8">
    <name type="scientific">Candidatus Dojkabacteria bacterium CG_4_10_14_0_2_um_filter_Dojkabacteria_WS6_41_15</name>
    <dbReference type="NCBI Taxonomy" id="2014249"/>
    <lineage>
        <taxon>Bacteria</taxon>
        <taxon>Candidatus Dojkabacteria</taxon>
    </lineage>
</organism>
<dbReference type="InterPro" id="IPR044880">
    <property type="entry name" value="NCX_ion-bd_dom_sf"/>
</dbReference>
<dbReference type="PANTHER" id="PTHR10846">
    <property type="entry name" value="SODIUM/POTASSIUM/CALCIUM EXCHANGER"/>
    <property type="match status" value="1"/>
</dbReference>
<gene>
    <name evidence="7" type="ORF">COX64_01715</name>
</gene>
<feature type="domain" description="Sodium/calcium exchanger membrane region" evidence="6">
    <location>
        <begin position="168"/>
        <end position="307"/>
    </location>
</feature>
<evidence type="ECO:0000256" key="5">
    <source>
        <dbReference type="SAM" id="Phobius"/>
    </source>
</evidence>
<feature type="transmembrane region" description="Helical" evidence="5">
    <location>
        <begin position="129"/>
        <end position="147"/>
    </location>
</feature>
<evidence type="ECO:0000313" key="7">
    <source>
        <dbReference type="EMBL" id="PJA14689.1"/>
    </source>
</evidence>
<dbReference type="Pfam" id="PF01699">
    <property type="entry name" value="Na_Ca_ex"/>
    <property type="match status" value="2"/>
</dbReference>
<reference evidence="8" key="1">
    <citation type="submission" date="2017-09" db="EMBL/GenBank/DDBJ databases">
        <title>Depth-based differentiation of microbial function through sediment-hosted aquifers and enrichment of novel symbionts in the deep terrestrial subsurface.</title>
        <authorList>
            <person name="Probst A.J."/>
            <person name="Ladd B."/>
            <person name="Jarett J.K."/>
            <person name="Geller-Mcgrath D.E."/>
            <person name="Sieber C.M.K."/>
            <person name="Emerson J.B."/>
            <person name="Anantharaman K."/>
            <person name="Thomas B.C."/>
            <person name="Malmstrom R."/>
            <person name="Stieglmeier M."/>
            <person name="Klingl A."/>
            <person name="Woyke T."/>
            <person name="Ryan C.M."/>
            <person name="Banfield J.F."/>
        </authorList>
    </citation>
    <scope>NUCLEOTIDE SEQUENCE [LARGE SCALE GENOMIC DNA]</scope>
</reference>
<evidence type="ECO:0000256" key="1">
    <source>
        <dbReference type="ARBA" id="ARBA00004141"/>
    </source>
</evidence>
<comment type="subcellular location">
    <subcellularLocation>
        <location evidence="1">Membrane</location>
        <topology evidence="1">Multi-pass membrane protein</topology>
    </subcellularLocation>
</comment>
<proteinExistence type="predicted"/>
<evidence type="ECO:0000259" key="6">
    <source>
        <dbReference type="Pfam" id="PF01699"/>
    </source>
</evidence>
<dbReference type="GO" id="GO:0006874">
    <property type="term" value="P:intracellular calcium ion homeostasis"/>
    <property type="evidence" value="ECO:0007669"/>
    <property type="project" value="TreeGrafter"/>
</dbReference>
<dbReference type="GO" id="GO:0005262">
    <property type="term" value="F:calcium channel activity"/>
    <property type="evidence" value="ECO:0007669"/>
    <property type="project" value="TreeGrafter"/>
</dbReference>
<keyword evidence="4 5" id="KW-0472">Membrane</keyword>
<comment type="caution">
    <text evidence="7">The sequence shown here is derived from an EMBL/GenBank/DDBJ whole genome shotgun (WGS) entry which is preliminary data.</text>
</comment>
<protein>
    <recommendedName>
        <fullName evidence="6">Sodium/calcium exchanger membrane region domain-containing protein</fullName>
    </recommendedName>
</protein>
<dbReference type="GO" id="GO:0008273">
    <property type="term" value="F:calcium, potassium:sodium antiporter activity"/>
    <property type="evidence" value="ECO:0007669"/>
    <property type="project" value="TreeGrafter"/>
</dbReference>
<sequence length="311" mass="32869">MQVFIEVVKFVIGIGVMLYGADLLVTKAEKFGRARRWPQILVGVLVVAVGTSLPEFVVGTLAALQGNPLLAAGNVLGSNITNIGLIVGVAALIGEIKLSGKTVDYDIPLSILPLGVFVFGYILNSTATSLFGAALLLTYIGYLALTAREYEKKDPMPVRKIRFTAVDLLLLLLGIGLLVGGGELTLIFVKTLAVHIGFSNLVIGATLLAFGTSLPELVATVAAVVKKKGQIAVGNVLGSNVFNILVVFATTSIISPVEIPKLLFEIMFLGIISAAFLFVAKTGKKHVISRVEGAFLCALYVGYIVTILIVR</sequence>
<dbReference type="Proteomes" id="UP000228952">
    <property type="component" value="Unassembled WGS sequence"/>
</dbReference>
<dbReference type="InterPro" id="IPR004837">
    <property type="entry name" value="NaCa_Exmemb"/>
</dbReference>
<dbReference type="EMBL" id="PFQB01000041">
    <property type="protein sequence ID" value="PJA14689.1"/>
    <property type="molecule type" value="Genomic_DNA"/>
</dbReference>
<feature type="transmembrane region" description="Helical" evidence="5">
    <location>
        <begin position="237"/>
        <end position="256"/>
    </location>
</feature>
<feature type="transmembrane region" description="Helical" evidence="5">
    <location>
        <begin position="70"/>
        <end position="93"/>
    </location>
</feature>
<evidence type="ECO:0000256" key="2">
    <source>
        <dbReference type="ARBA" id="ARBA00022692"/>
    </source>
</evidence>
<name>A0A2M7W369_9BACT</name>
<evidence type="ECO:0000256" key="3">
    <source>
        <dbReference type="ARBA" id="ARBA00022989"/>
    </source>
</evidence>
<feature type="transmembrane region" description="Helical" evidence="5">
    <location>
        <begin position="168"/>
        <end position="189"/>
    </location>
</feature>
<keyword evidence="2 5" id="KW-0812">Transmembrane</keyword>
<accession>A0A2M7W369</accession>
<dbReference type="Gene3D" id="1.20.1420.30">
    <property type="entry name" value="NCX, central ion-binding region"/>
    <property type="match status" value="1"/>
</dbReference>
<feature type="transmembrane region" description="Helical" evidence="5">
    <location>
        <begin position="291"/>
        <end position="310"/>
    </location>
</feature>